<gene>
    <name evidence="3" type="ORF">A3C59_01985</name>
</gene>
<dbReference type="EMBL" id="MFCV01000005">
    <property type="protein sequence ID" value="OGE33858.1"/>
    <property type="molecule type" value="Genomic_DNA"/>
</dbReference>
<proteinExistence type="predicted"/>
<feature type="coiled-coil region" evidence="1">
    <location>
        <begin position="30"/>
        <end position="57"/>
    </location>
</feature>
<evidence type="ECO:0008006" key="5">
    <source>
        <dbReference type="Google" id="ProtNLM"/>
    </source>
</evidence>
<keyword evidence="2" id="KW-0812">Transmembrane</keyword>
<comment type="caution">
    <text evidence="3">The sequence shown here is derived from an EMBL/GenBank/DDBJ whole genome shotgun (WGS) entry which is preliminary data.</text>
</comment>
<dbReference type="AlphaFoldDB" id="A0A1F5JZ25"/>
<keyword evidence="2" id="KW-0472">Membrane</keyword>
<feature type="transmembrane region" description="Helical" evidence="2">
    <location>
        <begin position="13"/>
        <end position="32"/>
    </location>
</feature>
<keyword evidence="1" id="KW-0175">Coiled coil</keyword>
<dbReference type="Proteomes" id="UP000176902">
    <property type="component" value="Unassembled WGS sequence"/>
</dbReference>
<organism evidence="3 4">
    <name type="scientific">Candidatus Daviesbacteria bacterium RIFCSPHIGHO2_02_FULL_36_13</name>
    <dbReference type="NCBI Taxonomy" id="1797768"/>
    <lineage>
        <taxon>Bacteria</taxon>
        <taxon>Candidatus Daviesiibacteriota</taxon>
    </lineage>
</organism>
<dbReference type="STRING" id="1797768.A3C59_01985"/>
<sequence length="90" mass="9808">MADEKKSVNPLEAGVVGAIIGAAATAAAVVLSDEKNRKKAEKILNDLQKKGDKIIKEISKKAMEIKDQVEQHTPTEVKKLKVVKKSTKKK</sequence>
<evidence type="ECO:0000313" key="3">
    <source>
        <dbReference type="EMBL" id="OGE33858.1"/>
    </source>
</evidence>
<evidence type="ECO:0000256" key="2">
    <source>
        <dbReference type="SAM" id="Phobius"/>
    </source>
</evidence>
<evidence type="ECO:0000313" key="4">
    <source>
        <dbReference type="Proteomes" id="UP000176902"/>
    </source>
</evidence>
<accession>A0A1F5JZ25</accession>
<protein>
    <recommendedName>
        <fullName evidence="5">YtxH domain-containing protein</fullName>
    </recommendedName>
</protein>
<keyword evidence="2" id="KW-1133">Transmembrane helix</keyword>
<name>A0A1F5JZ25_9BACT</name>
<evidence type="ECO:0000256" key="1">
    <source>
        <dbReference type="SAM" id="Coils"/>
    </source>
</evidence>
<reference evidence="3 4" key="1">
    <citation type="journal article" date="2016" name="Nat. Commun.">
        <title>Thousands of microbial genomes shed light on interconnected biogeochemical processes in an aquifer system.</title>
        <authorList>
            <person name="Anantharaman K."/>
            <person name="Brown C.T."/>
            <person name="Hug L.A."/>
            <person name="Sharon I."/>
            <person name="Castelle C.J."/>
            <person name="Probst A.J."/>
            <person name="Thomas B.C."/>
            <person name="Singh A."/>
            <person name="Wilkins M.J."/>
            <person name="Karaoz U."/>
            <person name="Brodie E.L."/>
            <person name="Williams K.H."/>
            <person name="Hubbard S.S."/>
            <person name="Banfield J.F."/>
        </authorList>
    </citation>
    <scope>NUCLEOTIDE SEQUENCE [LARGE SCALE GENOMIC DNA]</scope>
</reference>